<keyword evidence="1" id="KW-0489">Methyltransferase</keyword>
<dbReference type="AlphaFoldDB" id="A0A8G0ZYR7"/>
<dbReference type="KEGG" id="nsm:JO391_19935"/>
<dbReference type="SUPFAM" id="SSF53335">
    <property type="entry name" value="S-adenosyl-L-methionine-dependent methyltransferases"/>
    <property type="match status" value="1"/>
</dbReference>
<dbReference type="Gene3D" id="3.40.50.150">
    <property type="entry name" value="Vaccinia Virus protein VP39"/>
    <property type="match status" value="1"/>
</dbReference>
<dbReference type="GO" id="GO:0008168">
    <property type="term" value="F:methyltransferase activity"/>
    <property type="evidence" value="ECO:0007669"/>
    <property type="project" value="UniProtKB-KW"/>
</dbReference>
<keyword evidence="1" id="KW-0808">Transferase</keyword>
<proteinExistence type="predicted"/>
<evidence type="ECO:0000313" key="2">
    <source>
        <dbReference type="Proteomes" id="UP000826300"/>
    </source>
</evidence>
<name>A0A8G0ZYR7_9RHOB</name>
<gene>
    <name evidence="1" type="ORF">JO391_19935</name>
</gene>
<dbReference type="GO" id="GO:0032259">
    <property type="term" value="P:methylation"/>
    <property type="evidence" value="ECO:0007669"/>
    <property type="project" value="UniProtKB-KW"/>
</dbReference>
<dbReference type="InterPro" id="IPR029063">
    <property type="entry name" value="SAM-dependent_MTases_sf"/>
</dbReference>
<dbReference type="CDD" id="cd02440">
    <property type="entry name" value="AdoMet_MTases"/>
    <property type="match status" value="1"/>
</dbReference>
<accession>A0A8G0ZYR7</accession>
<dbReference type="EMBL" id="CP069370">
    <property type="protein sequence ID" value="QYZ72050.1"/>
    <property type="molecule type" value="Genomic_DNA"/>
</dbReference>
<organism evidence="1 2">
    <name type="scientific">Neotabrizicola shimadae</name>
    <dbReference type="NCBI Taxonomy" id="2807096"/>
    <lineage>
        <taxon>Bacteria</taxon>
        <taxon>Pseudomonadati</taxon>
        <taxon>Pseudomonadota</taxon>
        <taxon>Alphaproteobacteria</taxon>
        <taxon>Rhodobacterales</taxon>
        <taxon>Paracoccaceae</taxon>
        <taxon>Neotabrizicola</taxon>
    </lineage>
</organism>
<keyword evidence="2" id="KW-1185">Reference proteome</keyword>
<reference evidence="1" key="1">
    <citation type="submission" date="2021-02" db="EMBL/GenBank/DDBJ databases">
        <title>Rhodobacter shimadae sp. nov., an aerobic anoxygenic phototrophic bacterium isolated from a hot spring.</title>
        <authorList>
            <person name="Muramatsu S."/>
            <person name="Haruta S."/>
            <person name="Hirose S."/>
            <person name="Hanada S."/>
        </authorList>
    </citation>
    <scope>NUCLEOTIDE SEQUENCE</scope>
    <source>
        <strain evidence="1">N10</strain>
    </source>
</reference>
<evidence type="ECO:0000313" key="1">
    <source>
        <dbReference type="EMBL" id="QYZ72050.1"/>
    </source>
</evidence>
<sequence>MSPYHAPGFYDQALAAGRHRDIVGGRWKETGEVQMALLREAGLQPHHRLLDIGAGSLRLGCRAVPYLDAGNYWATDLSLPLMQRGWESELTEKDRLPLSHLVQDEDFSFPGLPADFDFAIAFAVFTHLPMNHLRRALISIRSRFPALRQFLFTVFLAPDAAACLGPVRQPDGVVTHPLRAPYHMLADDLDHMVTASGFRFTLPTARLPRGQVLVRAEPA</sequence>
<dbReference type="Proteomes" id="UP000826300">
    <property type="component" value="Chromosome"/>
</dbReference>
<protein>
    <submittedName>
        <fullName evidence="1">Class I SAM-dependent methyltransferase</fullName>
    </submittedName>
</protein>